<feature type="region of interest" description="Disordered" evidence="1">
    <location>
        <begin position="179"/>
        <end position="312"/>
    </location>
</feature>
<organism evidence="2 3">
    <name type="scientific">Dorcoceras hygrometricum</name>
    <dbReference type="NCBI Taxonomy" id="472368"/>
    <lineage>
        <taxon>Eukaryota</taxon>
        <taxon>Viridiplantae</taxon>
        <taxon>Streptophyta</taxon>
        <taxon>Embryophyta</taxon>
        <taxon>Tracheophyta</taxon>
        <taxon>Spermatophyta</taxon>
        <taxon>Magnoliopsida</taxon>
        <taxon>eudicotyledons</taxon>
        <taxon>Gunneridae</taxon>
        <taxon>Pentapetalae</taxon>
        <taxon>asterids</taxon>
        <taxon>lamiids</taxon>
        <taxon>Lamiales</taxon>
        <taxon>Gesneriaceae</taxon>
        <taxon>Didymocarpoideae</taxon>
        <taxon>Trichosporeae</taxon>
        <taxon>Loxocarpinae</taxon>
        <taxon>Dorcoceras</taxon>
    </lineage>
</organism>
<dbReference type="SUPFAM" id="SSF49879">
    <property type="entry name" value="SMAD/FHA domain"/>
    <property type="match status" value="1"/>
</dbReference>
<feature type="compositionally biased region" description="Acidic residues" evidence="1">
    <location>
        <begin position="208"/>
        <end position="220"/>
    </location>
</feature>
<dbReference type="Proteomes" id="UP000250235">
    <property type="component" value="Unassembled WGS sequence"/>
</dbReference>
<dbReference type="CDD" id="cd22671">
    <property type="entry name" value="FHA_APTX-like"/>
    <property type="match status" value="1"/>
</dbReference>
<evidence type="ECO:0000313" key="3">
    <source>
        <dbReference type="Proteomes" id="UP000250235"/>
    </source>
</evidence>
<feature type="compositionally biased region" description="Acidic residues" evidence="1">
    <location>
        <begin position="262"/>
        <end position="312"/>
    </location>
</feature>
<dbReference type="OrthoDB" id="688570at2759"/>
<dbReference type="PANTHER" id="PTHR37733:SF1">
    <property type="entry name" value="SMAD_FHA DOMAIN-CONTAINING PROTEIN"/>
    <property type="match status" value="1"/>
</dbReference>
<evidence type="ECO:0008006" key="4">
    <source>
        <dbReference type="Google" id="ProtNLM"/>
    </source>
</evidence>
<dbReference type="EMBL" id="KV014886">
    <property type="protein sequence ID" value="KZV21469.1"/>
    <property type="molecule type" value="Genomic_DNA"/>
</dbReference>
<evidence type="ECO:0000313" key="2">
    <source>
        <dbReference type="EMBL" id="KZV21469.1"/>
    </source>
</evidence>
<dbReference type="AlphaFoldDB" id="A0A2Z7AQ47"/>
<feature type="compositionally biased region" description="Basic residues" evidence="1">
    <location>
        <begin position="191"/>
        <end position="202"/>
    </location>
</feature>
<gene>
    <name evidence="2" type="ORF">F511_15620</name>
</gene>
<keyword evidence="3" id="KW-1185">Reference proteome</keyword>
<evidence type="ECO:0000256" key="1">
    <source>
        <dbReference type="SAM" id="MobiDB-lite"/>
    </source>
</evidence>
<sequence length="312" mass="35659">MEIVTVEGSNSKILINPGQTRELGRDNGLNTSDRTISQRHVSFFHPSRGQNQAHRLQFEVIGVNPIYVCRHGEVKVFRRFERGEMESGDRFCLSAKNPVWYTLRDAENGGERVVSELAGSLESEFELNGVEDLQMGDVNFSGVDHVKEFGLVVMGHEFDSYPKKMIRDIKNWNWFLEESGEDSEDDENKGKKAKVGGKRKREKGREKDDEDWTGETEDDKELLSKSRMSQKPNYMTRSKDVSKPRKSKSKSKTSAGNVSAFVDEEDIKEEDEDDETLGGFVVEDDNLESTEESGDEEEEEEEELEDDYDDDE</sequence>
<name>A0A2Z7AQ47_9LAMI</name>
<dbReference type="InterPro" id="IPR008984">
    <property type="entry name" value="SMAD_FHA_dom_sf"/>
</dbReference>
<dbReference type="PANTHER" id="PTHR37733">
    <property type="entry name" value="SMAD/FHA DOMAIN-CONTAINING PROTEIN"/>
    <property type="match status" value="1"/>
</dbReference>
<accession>A0A2Z7AQ47</accession>
<proteinExistence type="predicted"/>
<dbReference type="Gene3D" id="2.60.200.20">
    <property type="match status" value="1"/>
</dbReference>
<feature type="compositionally biased region" description="Polar residues" evidence="1">
    <location>
        <begin position="226"/>
        <end position="236"/>
    </location>
</feature>
<reference evidence="2 3" key="1">
    <citation type="journal article" date="2015" name="Proc. Natl. Acad. Sci. U.S.A.">
        <title>The resurrection genome of Boea hygrometrica: A blueprint for survival of dehydration.</title>
        <authorList>
            <person name="Xiao L."/>
            <person name="Yang G."/>
            <person name="Zhang L."/>
            <person name="Yang X."/>
            <person name="Zhao S."/>
            <person name="Ji Z."/>
            <person name="Zhou Q."/>
            <person name="Hu M."/>
            <person name="Wang Y."/>
            <person name="Chen M."/>
            <person name="Xu Y."/>
            <person name="Jin H."/>
            <person name="Xiao X."/>
            <person name="Hu G."/>
            <person name="Bao F."/>
            <person name="Hu Y."/>
            <person name="Wan P."/>
            <person name="Li L."/>
            <person name="Deng X."/>
            <person name="Kuang T."/>
            <person name="Xiang C."/>
            <person name="Zhu J.K."/>
            <person name="Oliver M.J."/>
            <person name="He Y."/>
        </authorList>
    </citation>
    <scope>NUCLEOTIDE SEQUENCE [LARGE SCALE GENOMIC DNA]</scope>
    <source>
        <strain evidence="3">cv. XS01</strain>
    </source>
</reference>
<protein>
    <recommendedName>
        <fullName evidence="4">FHA domain-containing protein</fullName>
    </recommendedName>
</protein>